<proteinExistence type="predicted"/>
<sequence>MTRRFKALHPHLFYHVLGQSNPLFSEEICTYGLIQAERDVLQKYVPKVWLEEIET</sequence>
<protein>
    <submittedName>
        <fullName evidence="1">Uncharacterized protein</fullName>
    </submittedName>
</protein>
<reference evidence="1 2" key="1">
    <citation type="submission" date="2024-09" db="EMBL/GenBank/DDBJ databases">
        <authorList>
            <person name="Sun Q."/>
            <person name="Mori K."/>
        </authorList>
    </citation>
    <scope>NUCLEOTIDE SEQUENCE [LARGE SCALE GENOMIC DNA]</scope>
    <source>
        <strain evidence="1 2">JCM 11201</strain>
    </source>
</reference>
<keyword evidence="2" id="KW-1185">Reference proteome</keyword>
<evidence type="ECO:0000313" key="1">
    <source>
        <dbReference type="EMBL" id="MFB9759153.1"/>
    </source>
</evidence>
<gene>
    <name evidence="1" type="ORF">ACFFMS_11920</name>
</gene>
<organism evidence="1 2">
    <name type="scientific">Ectobacillus funiculus</name>
    <dbReference type="NCBI Taxonomy" id="137993"/>
    <lineage>
        <taxon>Bacteria</taxon>
        <taxon>Bacillati</taxon>
        <taxon>Bacillota</taxon>
        <taxon>Bacilli</taxon>
        <taxon>Bacillales</taxon>
        <taxon>Bacillaceae</taxon>
        <taxon>Ectobacillus</taxon>
    </lineage>
</organism>
<name>A0ABV5WEX5_9BACI</name>
<accession>A0ABV5WEX5</accession>
<evidence type="ECO:0000313" key="2">
    <source>
        <dbReference type="Proteomes" id="UP001589609"/>
    </source>
</evidence>
<dbReference type="Proteomes" id="UP001589609">
    <property type="component" value="Unassembled WGS sequence"/>
</dbReference>
<dbReference type="EMBL" id="JBHMAF010000062">
    <property type="protein sequence ID" value="MFB9759153.1"/>
    <property type="molecule type" value="Genomic_DNA"/>
</dbReference>
<comment type="caution">
    <text evidence="1">The sequence shown here is derived from an EMBL/GenBank/DDBJ whole genome shotgun (WGS) entry which is preliminary data.</text>
</comment>